<feature type="region of interest" description="Disordered" evidence="1">
    <location>
        <begin position="38"/>
        <end position="102"/>
    </location>
</feature>
<feature type="compositionally biased region" description="Low complexity" evidence="1">
    <location>
        <begin position="172"/>
        <end position="206"/>
    </location>
</feature>
<evidence type="ECO:0000256" key="1">
    <source>
        <dbReference type="SAM" id="MobiDB-lite"/>
    </source>
</evidence>
<gene>
    <name evidence="2" type="ORF">AVDCRST_MAG78-581</name>
</gene>
<feature type="compositionally biased region" description="Basic and acidic residues" evidence="1">
    <location>
        <begin position="65"/>
        <end position="79"/>
    </location>
</feature>
<name>A0A6J4PIB1_9ACTN</name>
<feature type="region of interest" description="Disordered" evidence="1">
    <location>
        <begin position="153"/>
        <end position="206"/>
    </location>
</feature>
<proteinExistence type="predicted"/>
<accession>A0A6J4PIB1</accession>
<sequence>MQAATALGRYPEKGSILSRRIKALLATLLTTMVFATGCGGDEAAKDDSDEEQDTQGQTTEQTASKGDRTEATKAGEEKTGGGGSGREVTLSVEGDPGTGFSGTCNVGDEENEIGGQVPESFGYDLEGQQLQCEIRQEDAGSLEILLTGPGDRIEQQINSPGGTINLTYSEDGVSSSTSSSGSSSSVNQVVSNSSGGSSSSSSVSSR</sequence>
<evidence type="ECO:0000313" key="2">
    <source>
        <dbReference type="EMBL" id="CAA9414381.1"/>
    </source>
</evidence>
<reference evidence="2" key="1">
    <citation type="submission" date="2020-02" db="EMBL/GenBank/DDBJ databases">
        <authorList>
            <person name="Meier V. D."/>
        </authorList>
    </citation>
    <scope>NUCLEOTIDE SEQUENCE</scope>
    <source>
        <strain evidence="2">AVDCRST_MAG78</strain>
    </source>
</reference>
<organism evidence="2">
    <name type="scientific">uncultured Rubrobacteraceae bacterium</name>
    <dbReference type="NCBI Taxonomy" id="349277"/>
    <lineage>
        <taxon>Bacteria</taxon>
        <taxon>Bacillati</taxon>
        <taxon>Actinomycetota</taxon>
        <taxon>Rubrobacteria</taxon>
        <taxon>Rubrobacterales</taxon>
        <taxon>Rubrobacteraceae</taxon>
        <taxon>environmental samples</taxon>
    </lineage>
</organism>
<dbReference type="AlphaFoldDB" id="A0A6J4PIB1"/>
<dbReference type="EMBL" id="CADCVB010000045">
    <property type="protein sequence ID" value="CAA9414381.1"/>
    <property type="molecule type" value="Genomic_DNA"/>
</dbReference>
<feature type="compositionally biased region" description="Polar residues" evidence="1">
    <location>
        <begin position="155"/>
        <end position="168"/>
    </location>
</feature>
<protein>
    <submittedName>
        <fullName evidence="2">Uncharacterized protein</fullName>
    </submittedName>
</protein>